<dbReference type="InterPro" id="IPR030678">
    <property type="entry name" value="Peptide/Ni-bd"/>
</dbReference>
<evidence type="ECO:0000256" key="3">
    <source>
        <dbReference type="ARBA" id="ARBA00022729"/>
    </source>
</evidence>
<dbReference type="EMBL" id="QRMS01000002">
    <property type="protein sequence ID" value="RHJ88190.1"/>
    <property type="molecule type" value="Genomic_DNA"/>
</dbReference>
<keyword evidence="3" id="KW-0732">Signal</keyword>
<dbReference type="Proteomes" id="UP000284841">
    <property type="component" value="Unassembled WGS sequence"/>
</dbReference>
<keyword evidence="7" id="KW-1185">Reference proteome</keyword>
<evidence type="ECO:0000259" key="5">
    <source>
        <dbReference type="Pfam" id="PF00496"/>
    </source>
</evidence>
<dbReference type="GO" id="GO:0042597">
    <property type="term" value="C:periplasmic space"/>
    <property type="evidence" value="ECO:0007669"/>
    <property type="project" value="UniProtKB-ARBA"/>
</dbReference>
<dbReference type="Gene3D" id="3.40.190.10">
    <property type="entry name" value="Periplasmic binding protein-like II"/>
    <property type="match status" value="1"/>
</dbReference>
<keyword evidence="4" id="KW-1133">Transmembrane helix</keyword>
<evidence type="ECO:0000313" key="6">
    <source>
        <dbReference type="EMBL" id="RHJ88190.1"/>
    </source>
</evidence>
<evidence type="ECO:0000313" key="7">
    <source>
        <dbReference type="Proteomes" id="UP000284841"/>
    </source>
</evidence>
<proteinExistence type="inferred from homology"/>
<keyword evidence="4" id="KW-0812">Transmembrane</keyword>
<dbReference type="GO" id="GO:1904680">
    <property type="term" value="F:peptide transmembrane transporter activity"/>
    <property type="evidence" value="ECO:0007669"/>
    <property type="project" value="TreeGrafter"/>
</dbReference>
<dbReference type="InterPro" id="IPR039424">
    <property type="entry name" value="SBP_5"/>
</dbReference>
<organism evidence="6 7">
    <name type="scientific">Emergencia timonensis</name>
    <dbReference type="NCBI Taxonomy" id="1776384"/>
    <lineage>
        <taxon>Bacteria</taxon>
        <taxon>Bacillati</taxon>
        <taxon>Bacillota</taxon>
        <taxon>Clostridia</taxon>
        <taxon>Peptostreptococcales</taxon>
        <taxon>Anaerovoracaceae</taxon>
        <taxon>Emergencia</taxon>
    </lineage>
</organism>
<accession>A0A415E3J6</accession>
<keyword evidence="4" id="KW-0472">Membrane</keyword>
<reference evidence="6 7" key="1">
    <citation type="submission" date="2018-08" db="EMBL/GenBank/DDBJ databases">
        <title>A genome reference for cultivated species of the human gut microbiota.</title>
        <authorList>
            <person name="Zou Y."/>
            <person name="Xue W."/>
            <person name="Luo G."/>
        </authorList>
    </citation>
    <scope>NUCLEOTIDE SEQUENCE [LARGE SCALE GENOMIC DNA]</scope>
    <source>
        <strain evidence="6 7">AM07-24</strain>
    </source>
</reference>
<comment type="caution">
    <text evidence="6">The sequence shown here is derived from an EMBL/GenBank/DDBJ whole genome shotgun (WGS) entry which is preliminary data.</text>
</comment>
<feature type="transmembrane region" description="Helical" evidence="4">
    <location>
        <begin position="20"/>
        <end position="40"/>
    </location>
</feature>
<dbReference type="RefSeq" id="WP_118334783.1">
    <property type="nucleotide sequence ID" value="NZ_AP025567.1"/>
</dbReference>
<dbReference type="GO" id="GO:0015833">
    <property type="term" value="P:peptide transport"/>
    <property type="evidence" value="ECO:0007669"/>
    <property type="project" value="TreeGrafter"/>
</dbReference>
<evidence type="ECO:0000256" key="1">
    <source>
        <dbReference type="ARBA" id="ARBA00005695"/>
    </source>
</evidence>
<dbReference type="Gene3D" id="3.10.105.10">
    <property type="entry name" value="Dipeptide-binding Protein, Domain 3"/>
    <property type="match status" value="1"/>
</dbReference>
<dbReference type="STRING" id="1776384.GCA_900086585_03772"/>
<comment type="similarity">
    <text evidence="1">Belongs to the bacterial solute-binding protein 5 family.</text>
</comment>
<protein>
    <submittedName>
        <fullName evidence="6">ABC transporter substrate-binding protein</fullName>
    </submittedName>
</protein>
<dbReference type="PIRSF" id="PIRSF002741">
    <property type="entry name" value="MppA"/>
    <property type="match status" value="1"/>
</dbReference>
<dbReference type="CDD" id="cd00995">
    <property type="entry name" value="PBP2_NikA_DppA_OppA_like"/>
    <property type="match status" value="1"/>
</dbReference>
<evidence type="ECO:0000256" key="4">
    <source>
        <dbReference type="SAM" id="Phobius"/>
    </source>
</evidence>
<dbReference type="OrthoDB" id="9772924at2"/>
<dbReference type="PANTHER" id="PTHR30290">
    <property type="entry name" value="PERIPLASMIC BINDING COMPONENT OF ABC TRANSPORTER"/>
    <property type="match status" value="1"/>
</dbReference>
<dbReference type="AlphaFoldDB" id="A0A415E3J6"/>
<dbReference type="SUPFAM" id="SSF53850">
    <property type="entry name" value="Periplasmic binding protein-like II"/>
    <property type="match status" value="1"/>
</dbReference>
<dbReference type="GO" id="GO:0043190">
    <property type="term" value="C:ATP-binding cassette (ABC) transporter complex"/>
    <property type="evidence" value="ECO:0007669"/>
    <property type="project" value="InterPro"/>
</dbReference>
<dbReference type="PANTHER" id="PTHR30290:SF9">
    <property type="entry name" value="OLIGOPEPTIDE-BINDING PROTEIN APPA"/>
    <property type="match status" value="1"/>
</dbReference>
<name>A0A415E3J6_9FIRM</name>
<dbReference type="Pfam" id="PF00496">
    <property type="entry name" value="SBP_bac_5"/>
    <property type="match status" value="1"/>
</dbReference>
<keyword evidence="2" id="KW-0813">Transport</keyword>
<feature type="domain" description="Solute-binding protein family 5" evidence="5">
    <location>
        <begin position="102"/>
        <end position="442"/>
    </location>
</feature>
<sequence length="545" mass="61241">MLKNKGKRAYRVLDFLHEHVIAIIIAVVVLAGVISTIAIVKGDVKTSSEKENSIQYEEMSTIYFAMDPVKSLNPLSSQDRDVYYISQLMFSSLFKLNENLNIEPDLVSSYTANSGSGTVSIKLREDAKFSDGSRVTAEDVRYTVSQILRIGDESPYYEYASKIDSVKTSGSYSLTITFENPNDAALDNLVFPIVSSSSYDDSANKIVGSGQYAYDSYDSMKLLKLKPNTYYYGGVPQNRIQFKIIQDKTKTTGLMTTDAITAYVSTAQDADSDAEDKKLKVTKIPSSELEYLGFNFDNKYLAKKEVRQAIALAIDTESLIQDNYGGAGITSDSVYFPGFLGTENKGDFYKQDQKGASELLQKSGFKDSNEDGILEDSKGRDFQLTILVNSNDGSRSDTASSISEALNQIGIKASVKKVSWAEYRSEVRSGDFDLFLGGYQFDKKYDLRSLFSKSNYLGYKNDQILASVKKLETCISAEQQKETYEKLKTMLQEELPYYSLCYKTYSFITVKEFTSTETPTFFDMYRGCDTWKWKKVVVTEQKDDE</sequence>
<evidence type="ECO:0000256" key="2">
    <source>
        <dbReference type="ARBA" id="ARBA00022448"/>
    </source>
</evidence>
<dbReference type="InterPro" id="IPR000914">
    <property type="entry name" value="SBP_5_dom"/>
</dbReference>
<gene>
    <name evidence="6" type="ORF">DW099_07170</name>
</gene>
<dbReference type="Gene3D" id="3.90.76.10">
    <property type="entry name" value="Dipeptide-binding Protein, Domain 1"/>
    <property type="match status" value="1"/>
</dbReference>